<gene>
    <name evidence="1" type="ordered locus">MTR_5g075800</name>
</gene>
<evidence type="ECO:0000313" key="2">
    <source>
        <dbReference type="EnsemblPlants" id="AES99030"/>
    </source>
</evidence>
<accession>G7K5U9</accession>
<dbReference type="STRING" id="3880.G7K5U9"/>
<dbReference type="EnsemblPlants" id="AES99030">
    <property type="protein sequence ID" value="AES99030"/>
    <property type="gene ID" value="MTR_5g075800"/>
</dbReference>
<dbReference type="PaxDb" id="3880-AES99030"/>
<keyword evidence="3" id="KW-1185">Reference proteome</keyword>
<organism evidence="1 3">
    <name type="scientific">Medicago truncatula</name>
    <name type="common">Barrel medic</name>
    <name type="synonym">Medicago tribuloides</name>
    <dbReference type="NCBI Taxonomy" id="3880"/>
    <lineage>
        <taxon>Eukaryota</taxon>
        <taxon>Viridiplantae</taxon>
        <taxon>Streptophyta</taxon>
        <taxon>Embryophyta</taxon>
        <taxon>Tracheophyta</taxon>
        <taxon>Spermatophyta</taxon>
        <taxon>Magnoliopsida</taxon>
        <taxon>eudicotyledons</taxon>
        <taxon>Gunneridae</taxon>
        <taxon>Pentapetalae</taxon>
        <taxon>rosids</taxon>
        <taxon>fabids</taxon>
        <taxon>Fabales</taxon>
        <taxon>Fabaceae</taxon>
        <taxon>Papilionoideae</taxon>
        <taxon>50 kb inversion clade</taxon>
        <taxon>NPAAA clade</taxon>
        <taxon>Hologalegina</taxon>
        <taxon>IRL clade</taxon>
        <taxon>Trifolieae</taxon>
        <taxon>Medicago</taxon>
    </lineage>
</organism>
<evidence type="ECO:0000313" key="1">
    <source>
        <dbReference type="EMBL" id="AES99030.1"/>
    </source>
</evidence>
<reference evidence="1 3" key="1">
    <citation type="journal article" date="2011" name="Nature">
        <title>The Medicago genome provides insight into the evolution of rhizobial symbioses.</title>
        <authorList>
            <person name="Young N.D."/>
            <person name="Debelle F."/>
            <person name="Oldroyd G.E."/>
            <person name="Geurts R."/>
            <person name="Cannon S.B."/>
            <person name="Udvardi M.K."/>
            <person name="Benedito V.A."/>
            <person name="Mayer K.F."/>
            <person name="Gouzy J."/>
            <person name="Schoof H."/>
            <person name="Van de Peer Y."/>
            <person name="Proost S."/>
            <person name="Cook D.R."/>
            <person name="Meyers B.C."/>
            <person name="Spannagl M."/>
            <person name="Cheung F."/>
            <person name="De Mita S."/>
            <person name="Krishnakumar V."/>
            <person name="Gundlach H."/>
            <person name="Zhou S."/>
            <person name="Mudge J."/>
            <person name="Bharti A.K."/>
            <person name="Murray J.D."/>
            <person name="Naoumkina M.A."/>
            <person name="Rosen B."/>
            <person name="Silverstein K.A."/>
            <person name="Tang H."/>
            <person name="Rombauts S."/>
            <person name="Zhao P.X."/>
            <person name="Zhou P."/>
            <person name="Barbe V."/>
            <person name="Bardou P."/>
            <person name="Bechner M."/>
            <person name="Bellec A."/>
            <person name="Berger A."/>
            <person name="Berges H."/>
            <person name="Bidwell S."/>
            <person name="Bisseling T."/>
            <person name="Choisne N."/>
            <person name="Couloux A."/>
            <person name="Denny R."/>
            <person name="Deshpande S."/>
            <person name="Dai X."/>
            <person name="Doyle J.J."/>
            <person name="Dudez A.M."/>
            <person name="Farmer A.D."/>
            <person name="Fouteau S."/>
            <person name="Franken C."/>
            <person name="Gibelin C."/>
            <person name="Gish J."/>
            <person name="Goldstein S."/>
            <person name="Gonzalez A.J."/>
            <person name="Green P.J."/>
            <person name="Hallab A."/>
            <person name="Hartog M."/>
            <person name="Hua A."/>
            <person name="Humphray S.J."/>
            <person name="Jeong D.H."/>
            <person name="Jing Y."/>
            <person name="Jocker A."/>
            <person name="Kenton S.M."/>
            <person name="Kim D.J."/>
            <person name="Klee K."/>
            <person name="Lai H."/>
            <person name="Lang C."/>
            <person name="Lin S."/>
            <person name="Macmil S.L."/>
            <person name="Magdelenat G."/>
            <person name="Matthews L."/>
            <person name="McCorrison J."/>
            <person name="Monaghan E.L."/>
            <person name="Mun J.H."/>
            <person name="Najar F.Z."/>
            <person name="Nicholson C."/>
            <person name="Noirot C."/>
            <person name="O'Bleness M."/>
            <person name="Paule C.R."/>
            <person name="Poulain J."/>
            <person name="Prion F."/>
            <person name="Qin B."/>
            <person name="Qu C."/>
            <person name="Retzel E.F."/>
            <person name="Riddle C."/>
            <person name="Sallet E."/>
            <person name="Samain S."/>
            <person name="Samson N."/>
            <person name="Sanders I."/>
            <person name="Saurat O."/>
            <person name="Scarpelli C."/>
            <person name="Schiex T."/>
            <person name="Segurens B."/>
            <person name="Severin A.J."/>
            <person name="Sherrier D.J."/>
            <person name="Shi R."/>
            <person name="Sims S."/>
            <person name="Singer S.R."/>
            <person name="Sinharoy S."/>
            <person name="Sterck L."/>
            <person name="Viollet A."/>
            <person name="Wang B.B."/>
            <person name="Wang K."/>
            <person name="Wang M."/>
            <person name="Wang X."/>
            <person name="Warfsmann J."/>
            <person name="Weissenbach J."/>
            <person name="White D.D."/>
            <person name="White J.D."/>
            <person name="Wiley G.B."/>
            <person name="Wincker P."/>
            <person name="Xing Y."/>
            <person name="Yang L."/>
            <person name="Yao Z."/>
            <person name="Ying F."/>
            <person name="Zhai J."/>
            <person name="Zhou L."/>
            <person name="Zuber A."/>
            <person name="Denarie J."/>
            <person name="Dixon R.A."/>
            <person name="May G.D."/>
            <person name="Schwartz D.C."/>
            <person name="Rogers J."/>
            <person name="Quetier F."/>
            <person name="Town C.D."/>
            <person name="Roe B.A."/>
        </authorList>
    </citation>
    <scope>NUCLEOTIDE SEQUENCE [LARGE SCALE GENOMIC DNA]</scope>
    <source>
        <strain evidence="1">A17</strain>
        <strain evidence="2 3">cv. Jemalong A17</strain>
    </source>
</reference>
<dbReference type="eggNOG" id="KOG2901">
    <property type="taxonomic scope" value="Eukaryota"/>
</dbReference>
<dbReference type="Proteomes" id="UP000002051">
    <property type="component" value="Chromosome 5"/>
</dbReference>
<name>G7K5U9_MEDTR</name>
<dbReference type="HOGENOM" id="CLU_2609674_0_0_1"/>
<dbReference type="EMBL" id="CM001221">
    <property type="protein sequence ID" value="AES99030.1"/>
    <property type="molecule type" value="Genomic_DNA"/>
</dbReference>
<reference evidence="1 3" key="2">
    <citation type="journal article" date="2014" name="BMC Genomics">
        <title>An improved genome release (version Mt4.0) for the model legume Medicago truncatula.</title>
        <authorList>
            <person name="Tang H."/>
            <person name="Krishnakumar V."/>
            <person name="Bidwell S."/>
            <person name="Rosen B."/>
            <person name="Chan A."/>
            <person name="Zhou S."/>
            <person name="Gentzbittel L."/>
            <person name="Childs K.L."/>
            <person name="Yandell M."/>
            <person name="Gundlach H."/>
            <person name="Mayer K.F."/>
            <person name="Schwartz D.C."/>
            <person name="Town C.D."/>
        </authorList>
    </citation>
    <scope>GENOME REANNOTATION</scope>
    <source>
        <strain evidence="2 3">cv. Jemalong A17</strain>
    </source>
</reference>
<protein>
    <submittedName>
        <fullName evidence="1">MidA, putative</fullName>
    </submittedName>
</protein>
<proteinExistence type="predicted"/>
<evidence type="ECO:0000313" key="3">
    <source>
        <dbReference type="Proteomes" id="UP000002051"/>
    </source>
</evidence>
<dbReference type="AlphaFoldDB" id="G7K5U9"/>
<sequence length="79" mass="8932">MHACSKTKYLFPYAGEVSVHEPITQFQFVGALRINFRVESLLQNSTEEQPESLRTGRRDTAMAIVNKNKGAPVPFHIVE</sequence>
<reference evidence="2" key="3">
    <citation type="submission" date="2015-04" db="UniProtKB">
        <authorList>
            <consortium name="EnsemblPlants"/>
        </authorList>
    </citation>
    <scope>IDENTIFICATION</scope>
    <source>
        <strain evidence="2">cv. Jemalong A17</strain>
    </source>
</reference>